<dbReference type="RefSeq" id="WP_226033638.1">
    <property type="nucleotide sequence ID" value="NZ_CP030250.1"/>
</dbReference>
<dbReference type="EC" id="3.6.3.-" evidence="1"/>
<sequence length="99" mass="10738">MTDVKNSSSVAKDVAKRLTHLSQGDNREYKSADMSSALDQVNTIIGIITTVVGDISAISLLVGVISVMNIMLVSVTEWTREIGLRNVLGATCRKILTRF</sequence>
<dbReference type="GO" id="GO:0005886">
    <property type="term" value="C:plasma membrane"/>
    <property type="evidence" value="ECO:0007669"/>
    <property type="project" value="TreeGrafter"/>
</dbReference>
<accession>A0A2S4DU91</accession>
<dbReference type="InterPro" id="IPR050250">
    <property type="entry name" value="Macrolide_Exporter_MacB"/>
</dbReference>
<dbReference type="Proteomes" id="UP000249634">
    <property type="component" value="Chromosome 1"/>
</dbReference>
<dbReference type="EMBL" id="LS483339">
    <property type="protein sequence ID" value="SQF24474.1"/>
    <property type="molecule type" value="Genomic_DNA"/>
</dbReference>
<dbReference type="GO" id="GO:0016787">
    <property type="term" value="F:hydrolase activity"/>
    <property type="evidence" value="ECO:0007669"/>
    <property type="project" value="UniProtKB-KW"/>
</dbReference>
<organism evidence="1 2">
    <name type="scientific">Streptococcus thermophilus</name>
    <dbReference type="NCBI Taxonomy" id="1308"/>
    <lineage>
        <taxon>Bacteria</taxon>
        <taxon>Bacillati</taxon>
        <taxon>Bacillota</taxon>
        <taxon>Bacilli</taxon>
        <taxon>Lactobacillales</taxon>
        <taxon>Streptococcaceae</taxon>
        <taxon>Streptococcus</taxon>
    </lineage>
</organism>
<gene>
    <name evidence="1" type="primary">macB_1</name>
    <name evidence="1" type="ORF">NCTC12958_00660</name>
</gene>
<dbReference type="AlphaFoldDB" id="A0A2S4DU91"/>
<keyword evidence="1" id="KW-0378">Hydrolase</keyword>
<protein>
    <submittedName>
        <fullName evidence="1">Macrolide ABC efflux protein</fullName>
        <ecNumber evidence="1">3.6.3.-</ecNumber>
    </submittedName>
</protein>
<name>A0A2S4DU91_STRTR</name>
<reference evidence="1 2" key="1">
    <citation type="submission" date="2018-06" db="EMBL/GenBank/DDBJ databases">
        <authorList>
            <consortium name="Pathogen Informatics"/>
            <person name="Doyle S."/>
        </authorList>
    </citation>
    <scope>NUCLEOTIDE SEQUENCE [LARGE SCALE GENOMIC DNA]</scope>
    <source>
        <strain evidence="1 2">NCTC12958</strain>
    </source>
</reference>
<dbReference type="GO" id="GO:0022857">
    <property type="term" value="F:transmembrane transporter activity"/>
    <property type="evidence" value="ECO:0007669"/>
    <property type="project" value="TreeGrafter"/>
</dbReference>
<evidence type="ECO:0000313" key="2">
    <source>
        <dbReference type="Proteomes" id="UP000249634"/>
    </source>
</evidence>
<evidence type="ECO:0000313" key="1">
    <source>
        <dbReference type="EMBL" id="SQF24474.1"/>
    </source>
</evidence>
<dbReference type="PANTHER" id="PTHR30572:SF4">
    <property type="entry name" value="ABC TRANSPORTER PERMEASE YTRF"/>
    <property type="match status" value="1"/>
</dbReference>
<dbReference type="PANTHER" id="PTHR30572">
    <property type="entry name" value="MEMBRANE COMPONENT OF TRANSPORTER-RELATED"/>
    <property type="match status" value="1"/>
</dbReference>
<proteinExistence type="predicted"/>